<evidence type="ECO:0000259" key="2">
    <source>
        <dbReference type="PROSITE" id="PS51886"/>
    </source>
</evidence>
<feature type="domain" description="BTB" evidence="1">
    <location>
        <begin position="23"/>
        <end position="96"/>
    </location>
</feature>
<comment type="caution">
    <text evidence="3">The sequence shown here is derived from an EMBL/GenBank/DDBJ whole genome shotgun (WGS) entry which is preliminary data.</text>
</comment>
<dbReference type="CDD" id="cd18186">
    <property type="entry name" value="BTB_POZ_ZBTB_KLHL-like"/>
    <property type="match status" value="1"/>
</dbReference>
<reference evidence="3 4" key="1">
    <citation type="submission" date="2017-11" db="EMBL/GenBank/DDBJ databases">
        <title>The genome of Rhizophagus clarus HR1 reveals common genetic basis of auxotrophy among arbuscular mycorrhizal fungi.</title>
        <authorList>
            <person name="Kobayashi Y."/>
        </authorList>
    </citation>
    <scope>NUCLEOTIDE SEQUENCE [LARGE SCALE GENOMIC DNA]</scope>
    <source>
        <strain evidence="3 4">HR1</strain>
    </source>
</reference>
<dbReference type="Gene3D" id="3.30.710.10">
    <property type="entry name" value="Potassium Channel Kv1.1, Chain A"/>
    <property type="match status" value="1"/>
</dbReference>
<feature type="domain" description="TLDc" evidence="2">
    <location>
        <begin position="293"/>
        <end position="467"/>
    </location>
</feature>
<evidence type="ECO:0000313" key="3">
    <source>
        <dbReference type="EMBL" id="GBB93083.1"/>
    </source>
</evidence>
<organism evidence="3 4">
    <name type="scientific">Rhizophagus clarus</name>
    <dbReference type="NCBI Taxonomy" id="94130"/>
    <lineage>
        <taxon>Eukaryota</taxon>
        <taxon>Fungi</taxon>
        <taxon>Fungi incertae sedis</taxon>
        <taxon>Mucoromycota</taxon>
        <taxon>Glomeromycotina</taxon>
        <taxon>Glomeromycetes</taxon>
        <taxon>Glomerales</taxon>
        <taxon>Glomeraceae</taxon>
        <taxon>Rhizophagus</taxon>
    </lineage>
</organism>
<dbReference type="Pfam" id="PF00651">
    <property type="entry name" value="BTB"/>
    <property type="match status" value="1"/>
</dbReference>
<dbReference type="PROSITE" id="PS50097">
    <property type="entry name" value="BTB"/>
    <property type="match status" value="1"/>
</dbReference>
<sequence length="471" mass="55092">MSYNFESEILGALGHLLKTEMDYNVIIYIGKEPNIKEFHAHSIILRCRSEYFNKMLSDGNIEKKEGKYLINNPNVSPQAFKVILKYLYTGKFNINYKTMTELMDIIIISDELMLKQLGHLTEDFIIENYQQYLKNNPVEILQIIHYCKPFPTLQKLCLNEICSEPKILFDSDKFIQLPAPLLEAILKRDDLNLEEIEIWENLIKWGLAQKQVRHQDVTKWDQDDIIVFKRILYRFIPLIKFYEISTRDYFNKVKPYEEILPKALRDDILKTYMIPEYKPIYISRHSKVINGSIMINRAHFALFANWISRKKEIGEYGNYIPYKFNLLYRSSRNGNTAAAFHAKCDNKGATIVVVKIKNSEQIVGGYNPLSWDSSNSNKSTKDSFLFSISDKSNIQSANAVYSNGNQYSIGNYRYCGPFFGYDELYVNYSNPSIWYYNSSPSVHTYSYSTLGLQYSMEVSDYEVFQVLKNEI</sequence>
<dbReference type="Gene3D" id="1.25.40.420">
    <property type="match status" value="1"/>
</dbReference>
<dbReference type="InterPro" id="IPR011705">
    <property type="entry name" value="BACK"/>
</dbReference>
<evidence type="ECO:0008006" key="5">
    <source>
        <dbReference type="Google" id="ProtNLM"/>
    </source>
</evidence>
<dbReference type="PROSITE" id="PS51886">
    <property type="entry name" value="TLDC"/>
    <property type="match status" value="1"/>
</dbReference>
<accession>A0A2Z6QRM8</accession>
<keyword evidence="4" id="KW-1185">Reference proteome</keyword>
<gene>
    <name evidence="3" type="ORF">RclHR1_21010001</name>
</gene>
<dbReference type="PANTHER" id="PTHR45774:SF3">
    <property type="entry name" value="BTB (POZ) DOMAIN-CONTAINING 2B-RELATED"/>
    <property type="match status" value="1"/>
</dbReference>
<dbReference type="SMART" id="SM00584">
    <property type="entry name" value="TLDc"/>
    <property type="match status" value="1"/>
</dbReference>
<dbReference type="SUPFAM" id="SSF54695">
    <property type="entry name" value="POZ domain"/>
    <property type="match status" value="1"/>
</dbReference>
<dbReference type="EMBL" id="BEXD01001227">
    <property type="protein sequence ID" value="GBB93083.1"/>
    <property type="molecule type" value="Genomic_DNA"/>
</dbReference>
<evidence type="ECO:0000313" key="4">
    <source>
        <dbReference type="Proteomes" id="UP000247702"/>
    </source>
</evidence>
<dbReference type="Proteomes" id="UP000247702">
    <property type="component" value="Unassembled WGS sequence"/>
</dbReference>
<dbReference type="Pfam" id="PF07534">
    <property type="entry name" value="TLD"/>
    <property type="match status" value="1"/>
</dbReference>
<dbReference type="Pfam" id="PF07707">
    <property type="entry name" value="BACK"/>
    <property type="match status" value="1"/>
</dbReference>
<dbReference type="InterPro" id="IPR000210">
    <property type="entry name" value="BTB/POZ_dom"/>
</dbReference>
<dbReference type="InterPro" id="IPR006571">
    <property type="entry name" value="TLDc_dom"/>
</dbReference>
<dbReference type="AlphaFoldDB" id="A0A2Z6QRM8"/>
<dbReference type="SMART" id="SM00225">
    <property type="entry name" value="BTB"/>
    <property type="match status" value="1"/>
</dbReference>
<protein>
    <recommendedName>
        <fullName evidence="5">BTB domain-containing protein</fullName>
    </recommendedName>
</protein>
<name>A0A2Z6QRM8_9GLOM</name>
<dbReference type="InterPro" id="IPR011333">
    <property type="entry name" value="SKP1/BTB/POZ_sf"/>
</dbReference>
<evidence type="ECO:0000259" key="1">
    <source>
        <dbReference type="PROSITE" id="PS50097"/>
    </source>
</evidence>
<proteinExistence type="predicted"/>
<dbReference type="PANTHER" id="PTHR45774">
    <property type="entry name" value="BTB/POZ DOMAIN-CONTAINING"/>
    <property type="match status" value="1"/>
</dbReference>